<dbReference type="GeneID" id="108046611"/>
<name>A0A6P4EUQ1_DRORH</name>
<keyword evidence="3" id="KW-1185">Reference proteome</keyword>
<dbReference type="AlphaFoldDB" id="A0A6P4EUQ1"/>
<gene>
    <name evidence="4" type="primary">LOC108046611</name>
    <name evidence="2" type="synonym">108046611</name>
</gene>
<reference evidence="3" key="1">
    <citation type="journal article" date="2021" name="Elife">
        <title>Highly contiguous assemblies of 101 drosophilid genomes.</title>
        <authorList>
            <person name="Kim B.Y."/>
            <person name="Wang J.R."/>
            <person name="Miller D.E."/>
            <person name="Barmina O."/>
            <person name="Delaney E."/>
            <person name="Thompson A."/>
            <person name="Comeault A.A."/>
            <person name="Peede D."/>
            <person name="D'Agostino E.R."/>
            <person name="Pelaez J."/>
            <person name="Aguilar J.M."/>
            <person name="Haji D."/>
            <person name="Matsunaga T."/>
            <person name="Armstrong E.E."/>
            <person name="Zych M."/>
            <person name="Ogawa Y."/>
            <person name="Stamenkovic-Radak M."/>
            <person name="Jelic M."/>
            <person name="Veselinovic M.S."/>
            <person name="Tanaskovic M."/>
            <person name="Eric P."/>
            <person name="Gao J.J."/>
            <person name="Katoh T.K."/>
            <person name="Toda M.J."/>
            <person name="Watabe H."/>
            <person name="Watada M."/>
            <person name="Davis J.S."/>
            <person name="Moyle L.C."/>
            <person name="Manoli G."/>
            <person name="Bertolini E."/>
            <person name="Kostal V."/>
            <person name="Hawley R.S."/>
            <person name="Takahashi A."/>
            <person name="Jones C.D."/>
            <person name="Price D.K."/>
            <person name="Whiteman N."/>
            <person name="Kopp A."/>
            <person name="Matute D.R."/>
            <person name="Petrov D.A."/>
        </authorList>
    </citation>
    <scope>NUCLEOTIDE SEQUENCE [LARGE SCALE GENOMIC DNA]</scope>
</reference>
<sequence length="107" mass="11807">MLYICTLVALLCPVLMLCAPLEDPNPKSQVEYISSAKRVGSAIAYPNIVTITLPPVVTRTAPPPPPDSKNFAYNAVTQTWTLIAPGDQLPNEDTLVWNQNNDKWLTR</sequence>
<evidence type="ECO:0000313" key="2">
    <source>
        <dbReference type="EnsemblMetazoa" id="XP_016981920.1"/>
    </source>
</evidence>
<organism evidence="4">
    <name type="scientific">Drosophila rhopaloa</name>
    <name type="common">Fruit fly</name>
    <dbReference type="NCBI Taxonomy" id="1041015"/>
    <lineage>
        <taxon>Eukaryota</taxon>
        <taxon>Metazoa</taxon>
        <taxon>Ecdysozoa</taxon>
        <taxon>Arthropoda</taxon>
        <taxon>Hexapoda</taxon>
        <taxon>Insecta</taxon>
        <taxon>Pterygota</taxon>
        <taxon>Neoptera</taxon>
        <taxon>Endopterygota</taxon>
        <taxon>Diptera</taxon>
        <taxon>Brachycera</taxon>
        <taxon>Muscomorpha</taxon>
        <taxon>Ephydroidea</taxon>
        <taxon>Drosophilidae</taxon>
        <taxon>Drosophila</taxon>
        <taxon>Sophophora</taxon>
    </lineage>
</organism>
<protein>
    <submittedName>
        <fullName evidence="4">Uncharacterized protein LOC108046611</fullName>
    </submittedName>
</protein>
<evidence type="ECO:0000313" key="3">
    <source>
        <dbReference type="Proteomes" id="UP001652680"/>
    </source>
</evidence>
<dbReference type="EnsemblMetazoa" id="XM_017126431.2">
    <property type="protein sequence ID" value="XP_016981920.1"/>
    <property type="gene ID" value="LOC108046611"/>
</dbReference>
<dbReference type="RefSeq" id="XP_016981920.1">
    <property type="nucleotide sequence ID" value="XM_017126431.1"/>
</dbReference>
<feature type="chain" id="PRO_5028384873" evidence="1">
    <location>
        <begin position="19"/>
        <end position="107"/>
    </location>
</feature>
<accession>A0A6P4EUQ1</accession>
<proteinExistence type="predicted"/>
<reference evidence="2" key="3">
    <citation type="submission" date="2025-05" db="UniProtKB">
        <authorList>
            <consortium name="EnsemblMetazoa"/>
        </authorList>
    </citation>
    <scope>IDENTIFICATION</scope>
</reference>
<evidence type="ECO:0000313" key="4">
    <source>
        <dbReference type="RefSeq" id="XP_016981920.1"/>
    </source>
</evidence>
<dbReference type="OrthoDB" id="126772at2759"/>
<reference evidence="4" key="2">
    <citation type="submission" date="2025-04" db="UniProtKB">
        <authorList>
            <consortium name="RefSeq"/>
        </authorList>
    </citation>
    <scope>IDENTIFICATION</scope>
</reference>
<keyword evidence="1" id="KW-0732">Signal</keyword>
<feature type="signal peptide" evidence="1">
    <location>
        <begin position="1"/>
        <end position="18"/>
    </location>
</feature>
<dbReference type="Proteomes" id="UP001652680">
    <property type="component" value="Unassembled WGS sequence"/>
</dbReference>
<evidence type="ECO:0000256" key="1">
    <source>
        <dbReference type="SAM" id="SignalP"/>
    </source>
</evidence>